<accession>A0ACC2VK76</accession>
<evidence type="ECO:0000313" key="1">
    <source>
        <dbReference type="EMBL" id="KAJ9099803.1"/>
    </source>
</evidence>
<organism evidence="1 2">
    <name type="scientific">Naganishia friedmannii</name>
    <dbReference type="NCBI Taxonomy" id="89922"/>
    <lineage>
        <taxon>Eukaryota</taxon>
        <taxon>Fungi</taxon>
        <taxon>Dikarya</taxon>
        <taxon>Basidiomycota</taxon>
        <taxon>Agaricomycotina</taxon>
        <taxon>Tremellomycetes</taxon>
        <taxon>Filobasidiales</taxon>
        <taxon>Filobasidiaceae</taxon>
        <taxon>Naganishia</taxon>
    </lineage>
</organism>
<reference evidence="1" key="1">
    <citation type="submission" date="2023-04" db="EMBL/GenBank/DDBJ databases">
        <title>Draft Genome sequencing of Naganishia species isolated from polar environments using Oxford Nanopore Technology.</title>
        <authorList>
            <person name="Leo P."/>
            <person name="Venkateswaran K."/>
        </authorList>
    </citation>
    <scope>NUCLEOTIDE SEQUENCE</scope>
    <source>
        <strain evidence="1">MNA-CCFEE 5423</strain>
    </source>
</reference>
<protein>
    <submittedName>
        <fullName evidence="1">Uncharacterized protein</fullName>
    </submittedName>
</protein>
<dbReference type="EMBL" id="JASBWT010000012">
    <property type="protein sequence ID" value="KAJ9099803.1"/>
    <property type="molecule type" value="Genomic_DNA"/>
</dbReference>
<sequence>MVSCSFRHHSDDIEPKLASLQNVPKIAAKIVFTGSKILGRALAEAGKQGVRNFKYKPEGADDPNPAGASGSTTGNSSQRLTSDLRMTLDEACLILNVKKDTPLEAVQKNYEHLFKANAPPEPPAAPEANAPPTRASRAAKQSKPIYSHYLQSKVYRALERIKAEREGETGEGGEGGEAAASTAAEGEAAPAAPEPPQEAPKSRELPGKGPTTNPNEPIQL</sequence>
<proteinExistence type="predicted"/>
<keyword evidence="2" id="KW-1185">Reference proteome</keyword>
<comment type="caution">
    <text evidence="1">The sequence shown here is derived from an EMBL/GenBank/DDBJ whole genome shotgun (WGS) entry which is preliminary data.</text>
</comment>
<dbReference type="Proteomes" id="UP001227268">
    <property type="component" value="Unassembled WGS sequence"/>
</dbReference>
<evidence type="ECO:0000313" key="2">
    <source>
        <dbReference type="Proteomes" id="UP001227268"/>
    </source>
</evidence>
<gene>
    <name evidence="1" type="ORF">QFC21_003802</name>
</gene>
<name>A0ACC2VK76_9TREE</name>